<accession>A0AAD4J230</accession>
<comment type="caution">
    <text evidence="11">The sequence shown here is derived from an EMBL/GenBank/DDBJ whole genome shotgun (WGS) entry which is preliminary data.</text>
</comment>
<comment type="PTM">
    <text evidence="9">PSK-alpha is produced by endopeptidase digestion. PSK-beta is produced from PSK-alpha by exopeptidase digestion.</text>
</comment>
<dbReference type="Pfam" id="PF06404">
    <property type="entry name" value="PSK"/>
    <property type="match status" value="1"/>
</dbReference>
<keyword evidence="12" id="KW-1185">Reference proteome</keyword>
<keyword evidence="5 9" id="KW-0765">Sulfation</keyword>
<name>A0AAD4J230_PERFH</name>
<evidence type="ECO:0000256" key="3">
    <source>
        <dbReference type="ARBA" id="ARBA00022473"/>
    </source>
</evidence>
<dbReference type="GO" id="GO:0030154">
    <property type="term" value="P:cell differentiation"/>
    <property type="evidence" value="ECO:0007669"/>
    <property type="project" value="UniProtKB-UniRule"/>
</dbReference>
<organism evidence="11 12">
    <name type="scientific">Perilla frutescens var. hirtella</name>
    <name type="common">Perilla citriodora</name>
    <name type="synonym">Perilla setoyensis</name>
    <dbReference type="NCBI Taxonomy" id="608512"/>
    <lineage>
        <taxon>Eukaryota</taxon>
        <taxon>Viridiplantae</taxon>
        <taxon>Streptophyta</taxon>
        <taxon>Embryophyta</taxon>
        <taxon>Tracheophyta</taxon>
        <taxon>Spermatophyta</taxon>
        <taxon>Magnoliopsida</taxon>
        <taxon>eudicotyledons</taxon>
        <taxon>Gunneridae</taxon>
        <taxon>Pentapetalae</taxon>
        <taxon>asterids</taxon>
        <taxon>lamiids</taxon>
        <taxon>Lamiales</taxon>
        <taxon>Lamiaceae</taxon>
        <taxon>Nepetoideae</taxon>
        <taxon>Elsholtzieae</taxon>
        <taxon>Perilla</taxon>
    </lineage>
</organism>
<dbReference type="EMBL" id="SDAM02000176">
    <property type="protein sequence ID" value="KAH6825315.1"/>
    <property type="molecule type" value="Genomic_DNA"/>
</dbReference>
<keyword evidence="3 9" id="KW-0217">Developmental protein</keyword>
<gene>
    <name evidence="11" type="ORF">C2S53_009919</name>
</gene>
<evidence type="ECO:0000256" key="4">
    <source>
        <dbReference type="ARBA" id="ARBA00022525"/>
    </source>
</evidence>
<dbReference type="GO" id="GO:0008283">
    <property type="term" value="P:cell population proliferation"/>
    <property type="evidence" value="ECO:0007669"/>
    <property type="project" value="UniProtKB-UniRule"/>
</dbReference>
<evidence type="ECO:0000256" key="8">
    <source>
        <dbReference type="ARBA" id="ARBA00023030"/>
    </source>
</evidence>
<keyword evidence="8 9" id="KW-0339">Growth factor</keyword>
<evidence type="ECO:0000256" key="6">
    <source>
        <dbReference type="ARBA" id="ARBA00022729"/>
    </source>
</evidence>
<protein>
    <recommendedName>
        <fullName evidence="9">Phytosulfokine</fullName>
    </recommendedName>
    <component>
        <recommendedName>
            <fullName evidence="9">Phytosulfokine-alpha</fullName>
            <shortName evidence="9">PSK-alpha</shortName>
            <shortName evidence="9">Phytosulfokine-a</shortName>
        </recommendedName>
    </component>
    <component>
        <recommendedName>
            <fullName evidence="9">Phytosulfokine-beta</fullName>
            <shortName evidence="9">PSK-beta</shortName>
            <shortName evidence="9">Phytosulfokine-b</shortName>
        </recommendedName>
    </component>
</protein>
<feature type="region of interest" description="Disordered" evidence="10">
    <location>
        <begin position="1"/>
        <end position="24"/>
    </location>
</feature>
<keyword evidence="6 9" id="KW-0732">Signal</keyword>
<evidence type="ECO:0000256" key="2">
    <source>
        <dbReference type="ARBA" id="ARBA00010781"/>
    </source>
</evidence>
<dbReference type="Proteomes" id="UP001190926">
    <property type="component" value="Unassembled WGS sequence"/>
</dbReference>
<dbReference type="GO" id="GO:0008083">
    <property type="term" value="F:growth factor activity"/>
    <property type="evidence" value="ECO:0007669"/>
    <property type="project" value="UniProtKB-UniRule"/>
</dbReference>
<comment type="function">
    <text evidence="9">Promotes plant cell differentiation, organogenesis and somatic embryogenesis as well as cell proliferation.</text>
</comment>
<sequence length="70" mass="8068">MISNTCGRLLPSHQGDNPRIKPNENIQKQDANFSSLMGLEECSDKDQVCEKRRMVAEAHLDYIYTQQHHP</sequence>
<dbReference type="AlphaFoldDB" id="A0AAD4J230"/>
<reference evidence="11 12" key="1">
    <citation type="journal article" date="2021" name="Nat. Commun.">
        <title>Incipient diploidization of the medicinal plant Perilla within 10,000 years.</title>
        <authorList>
            <person name="Zhang Y."/>
            <person name="Shen Q."/>
            <person name="Leng L."/>
            <person name="Zhang D."/>
            <person name="Chen S."/>
            <person name="Shi Y."/>
            <person name="Ning Z."/>
            <person name="Chen S."/>
        </authorList>
    </citation>
    <scope>NUCLEOTIDE SEQUENCE [LARGE SCALE GENOMIC DNA]</scope>
    <source>
        <strain evidence="12">cv. PC099</strain>
    </source>
</reference>
<comment type="subcellular location">
    <subcellularLocation>
        <location evidence="1 9">Secreted</location>
    </subcellularLocation>
</comment>
<evidence type="ECO:0000256" key="10">
    <source>
        <dbReference type="SAM" id="MobiDB-lite"/>
    </source>
</evidence>
<dbReference type="GO" id="GO:0005576">
    <property type="term" value="C:extracellular region"/>
    <property type="evidence" value="ECO:0007669"/>
    <property type="project" value="UniProtKB-SubCell"/>
</dbReference>
<proteinExistence type="inferred from homology"/>
<evidence type="ECO:0000313" key="11">
    <source>
        <dbReference type="EMBL" id="KAH6825315.1"/>
    </source>
</evidence>
<dbReference type="InterPro" id="IPR009438">
    <property type="entry name" value="Phytosulfokine"/>
</dbReference>
<evidence type="ECO:0000256" key="9">
    <source>
        <dbReference type="RuleBase" id="RU368031"/>
    </source>
</evidence>
<evidence type="ECO:0000313" key="12">
    <source>
        <dbReference type="Proteomes" id="UP001190926"/>
    </source>
</evidence>
<keyword evidence="4 9" id="KW-0964">Secreted</keyword>
<evidence type="ECO:0000256" key="5">
    <source>
        <dbReference type="ARBA" id="ARBA00022641"/>
    </source>
</evidence>
<evidence type="ECO:0000256" key="1">
    <source>
        <dbReference type="ARBA" id="ARBA00004613"/>
    </source>
</evidence>
<comment type="PTM">
    <text evidence="9">Sulfation is important for activity and for the binding to a putative membrane receptor.</text>
</comment>
<evidence type="ECO:0000256" key="7">
    <source>
        <dbReference type="ARBA" id="ARBA00022782"/>
    </source>
</evidence>
<dbReference type="PANTHER" id="PTHR33285:SF33">
    <property type="entry name" value="PHYTOSULFOKINE"/>
    <property type="match status" value="1"/>
</dbReference>
<comment type="similarity">
    <text evidence="2 9">Belongs to the phytosulfokine family.</text>
</comment>
<keyword evidence="7 9" id="KW-0221">Differentiation</keyword>
<dbReference type="PANTHER" id="PTHR33285">
    <property type="entry name" value="PHYTOSULFOKINES 3"/>
    <property type="match status" value="1"/>
</dbReference>